<proteinExistence type="predicted"/>
<name>A0ACC1LKK9_9FUNG</name>
<dbReference type="Proteomes" id="UP001140096">
    <property type="component" value="Unassembled WGS sequence"/>
</dbReference>
<organism evidence="1 2">
    <name type="scientific">Coemansia furcata</name>
    <dbReference type="NCBI Taxonomy" id="417177"/>
    <lineage>
        <taxon>Eukaryota</taxon>
        <taxon>Fungi</taxon>
        <taxon>Fungi incertae sedis</taxon>
        <taxon>Zoopagomycota</taxon>
        <taxon>Kickxellomycotina</taxon>
        <taxon>Kickxellomycetes</taxon>
        <taxon>Kickxellales</taxon>
        <taxon>Kickxellaceae</taxon>
        <taxon>Coemansia</taxon>
    </lineage>
</organism>
<evidence type="ECO:0000313" key="1">
    <source>
        <dbReference type="EMBL" id="KAJ2810796.1"/>
    </source>
</evidence>
<gene>
    <name evidence="1" type="ORF">H4S07_002465</name>
</gene>
<dbReference type="EMBL" id="JANBUP010000611">
    <property type="protein sequence ID" value="KAJ2810796.1"/>
    <property type="molecule type" value="Genomic_DNA"/>
</dbReference>
<reference evidence="1" key="1">
    <citation type="submission" date="2022-07" db="EMBL/GenBank/DDBJ databases">
        <title>Phylogenomic reconstructions and comparative analyses of Kickxellomycotina fungi.</title>
        <authorList>
            <person name="Reynolds N.K."/>
            <person name="Stajich J.E."/>
            <person name="Barry K."/>
            <person name="Grigoriev I.V."/>
            <person name="Crous P."/>
            <person name="Smith M.E."/>
        </authorList>
    </citation>
    <scope>NUCLEOTIDE SEQUENCE</scope>
    <source>
        <strain evidence="1">CBS 102833</strain>
    </source>
</reference>
<accession>A0ACC1LKK9</accession>
<sequence>MSARDLLRRAREQKKQQQKVASNADTNTSQLAGLSSDARLDKGNLFCRICNVQVRPADISSWKIHVASRRHQQSKPAKRPHEPDGISDISKLSIEPEAGDSAKRQKLEDEEVQQPTVLVGYDSDESEEAEDTAESKPDDGDASGLPAGFFDDGVEPAAHNEGDGEQAALPSGFFGNPDEEKAALAPAVAEPDTTLDERLAEFESEIASLAEPTAAPPDAEEEDDAEPSEETELKHQSEVWRLRTDKLIHLRSIIKEGIRDMDQGEQEPRAEDMSEDTGDSDSEYAELMDWRSGNV</sequence>
<protein>
    <submittedName>
        <fullName evidence="1">Uncharacterized protein</fullName>
    </submittedName>
</protein>
<keyword evidence="2" id="KW-1185">Reference proteome</keyword>
<evidence type="ECO:0000313" key="2">
    <source>
        <dbReference type="Proteomes" id="UP001140096"/>
    </source>
</evidence>
<comment type="caution">
    <text evidence="1">The sequence shown here is derived from an EMBL/GenBank/DDBJ whole genome shotgun (WGS) entry which is preliminary data.</text>
</comment>